<keyword evidence="9" id="KW-1208">Phospholipid metabolism</keyword>
<dbReference type="GO" id="GO:0008654">
    <property type="term" value="P:phospholipid biosynthetic process"/>
    <property type="evidence" value="ECO:0007669"/>
    <property type="project" value="UniProtKB-KW"/>
</dbReference>
<gene>
    <name evidence="11" type="ORF">FZC34_00865</name>
</gene>
<feature type="transmembrane region" description="Helical" evidence="10">
    <location>
        <begin position="6"/>
        <end position="23"/>
    </location>
</feature>
<feature type="transmembrane region" description="Helical" evidence="10">
    <location>
        <begin position="99"/>
        <end position="123"/>
    </location>
</feature>
<evidence type="ECO:0000256" key="6">
    <source>
        <dbReference type="ARBA" id="ARBA00023098"/>
    </source>
</evidence>
<keyword evidence="2" id="KW-0444">Lipid biosynthesis</keyword>
<evidence type="ECO:0000256" key="7">
    <source>
        <dbReference type="ARBA" id="ARBA00023136"/>
    </source>
</evidence>
<evidence type="ECO:0000256" key="10">
    <source>
        <dbReference type="SAM" id="Phobius"/>
    </source>
</evidence>
<dbReference type="GO" id="GO:0005886">
    <property type="term" value="C:plasma membrane"/>
    <property type="evidence" value="ECO:0007669"/>
    <property type="project" value="InterPro"/>
</dbReference>
<dbReference type="RefSeq" id="WP_148971585.1">
    <property type="nucleotide sequence ID" value="NZ_CP043316.1"/>
</dbReference>
<keyword evidence="8" id="KW-0594">Phospholipid biosynthesis</keyword>
<dbReference type="SMART" id="SM01207">
    <property type="entry name" value="G3P_acyltransf"/>
    <property type="match status" value="1"/>
</dbReference>
<keyword evidence="3 11" id="KW-0808">Transferase</keyword>
<dbReference type="Pfam" id="PF02660">
    <property type="entry name" value="G3P_acyltransf"/>
    <property type="match status" value="1"/>
</dbReference>
<keyword evidence="1" id="KW-1003">Cell membrane</keyword>
<evidence type="ECO:0000256" key="1">
    <source>
        <dbReference type="ARBA" id="ARBA00022475"/>
    </source>
</evidence>
<keyword evidence="6" id="KW-0443">Lipid metabolism</keyword>
<evidence type="ECO:0000256" key="5">
    <source>
        <dbReference type="ARBA" id="ARBA00022989"/>
    </source>
</evidence>
<organism evidence="11 12">
    <name type="scientific">Candidatus Cytomitobacter primus</name>
    <dbReference type="NCBI Taxonomy" id="2066024"/>
    <lineage>
        <taxon>Bacteria</taxon>
        <taxon>Pseudomonadati</taxon>
        <taxon>Pseudomonadota</taxon>
        <taxon>Alphaproteobacteria</taxon>
        <taxon>Holosporales</taxon>
        <taxon>Holosporaceae</taxon>
        <taxon>Candidatus Cytomitobacter</taxon>
    </lineage>
</organism>
<dbReference type="InterPro" id="IPR003811">
    <property type="entry name" value="G3P_acylTferase_PlsY"/>
</dbReference>
<dbReference type="GO" id="GO:0043772">
    <property type="term" value="F:acyl-phosphate glycerol-3-phosphate acyltransferase activity"/>
    <property type="evidence" value="ECO:0007669"/>
    <property type="project" value="InterPro"/>
</dbReference>
<keyword evidence="4 10" id="KW-0812">Transmembrane</keyword>
<keyword evidence="7 10" id="KW-0472">Membrane</keyword>
<keyword evidence="12" id="KW-1185">Reference proteome</keyword>
<name>A0A5C0UFB1_9PROT</name>
<feature type="transmembrane region" description="Helical" evidence="10">
    <location>
        <begin position="130"/>
        <end position="146"/>
    </location>
</feature>
<sequence length="175" mass="19412">MYNLPFLILMFGIGSIPFGRIWSRILGNHNIREHGSGNIGTSNAWRVNGMLVGLLTAVCDVGKGFTCFFMLDNMMLFGAWVVLGHMYAPWSGGKGVAPFFGVCLAVFHLYALIPMLIWGLLVCIKTKPTNASYIALLIMTIIASFYESQIFMLTILLSVSIVHKHLIANLIKRDI</sequence>
<evidence type="ECO:0000313" key="11">
    <source>
        <dbReference type="EMBL" id="QEK38469.1"/>
    </source>
</evidence>
<evidence type="ECO:0000256" key="8">
    <source>
        <dbReference type="ARBA" id="ARBA00023209"/>
    </source>
</evidence>
<evidence type="ECO:0000256" key="4">
    <source>
        <dbReference type="ARBA" id="ARBA00022692"/>
    </source>
</evidence>
<protein>
    <submittedName>
        <fullName evidence="11">Glycerol-3-phosphate acyltransferase</fullName>
    </submittedName>
</protein>
<dbReference type="OrthoDB" id="9777124at2"/>
<reference evidence="11 12" key="1">
    <citation type="submission" date="2019-08" db="EMBL/GenBank/DDBJ databases">
        <title>Highly reduced genomes of protist endosymbionts show evolutionary convergence.</title>
        <authorList>
            <person name="George E."/>
            <person name="Husnik F."/>
            <person name="Tashyreva D."/>
            <person name="Prokopchuk G."/>
            <person name="Horak A."/>
            <person name="Kwong W.K."/>
            <person name="Lukes J."/>
            <person name="Keeling P.J."/>
        </authorList>
    </citation>
    <scope>NUCLEOTIDE SEQUENCE [LARGE SCALE GENOMIC DNA]</scope>
    <source>
        <strain evidence="11">1604LC</strain>
    </source>
</reference>
<evidence type="ECO:0000256" key="9">
    <source>
        <dbReference type="ARBA" id="ARBA00023264"/>
    </source>
</evidence>
<dbReference type="KEGG" id="cpri:FZC34_00865"/>
<dbReference type="EMBL" id="CP043316">
    <property type="protein sequence ID" value="QEK38469.1"/>
    <property type="molecule type" value="Genomic_DNA"/>
</dbReference>
<accession>A0A5C0UFB1</accession>
<keyword evidence="11" id="KW-0012">Acyltransferase</keyword>
<evidence type="ECO:0000256" key="3">
    <source>
        <dbReference type="ARBA" id="ARBA00022679"/>
    </source>
</evidence>
<dbReference type="Proteomes" id="UP000325004">
    <property type="component" value="Chromosome"/>
</dbReference>
<feature type="transmembrane region" description="Helical" evidence="10">
    <location>
        <begin position="65"/>
        <end position="87"/>
    </location>
</feature>
<proteinExistence type="predicted"/>
<evidence type="ECO:0000313" key="12">
    <source>
        <dbReference type="Proteomes" id="UP000325004"/>
    </source>
</evidence>
<evidence type="ECO:0000256" key="2">
    <source>
        <dbReference type="ARBA" id="ARBA00022516"/>
    </source>
</evidence>
<dbReference type="PANTHER" id="PTHR30309">
    <property type="entry name" value="INNER MEMBRANE PROTEIN YGIH"/>
    <property type="match status" value="1"/>
</dbReference>
<keyword evidence="5 10" id="KW-1133">Transmembrane helix</keyword>
<dbReference type="AlphaFoldDB" id="A0A5C0UFB1"/>
<dbReference type="PANTHER" id="PTHR30309:SF0">
    <property type="entry name" value="GLYCEROL-3-PHOSPHATE ACYLTRANSFERASE-RELATED"/>
    <property type="match status" value="1"/>
</dbReference>